<reference evidence="1 2" key="1">
    <citation type="journal article" date="2022" name="Genome Biol. Evol.">
        <title>The Spruce Budworm Genome: Reconstructing the Evolutionary History of Antifreeze Proteins.</title>
        <authorList>
            <person name="Beliveau C."/>
            <person name="Gagne P."/>
            <person name="Picq S."/>
            <person name="Vernygora O."/>
            <person name="Keeling C.I."/>
            <person name="Pinkney K."/>
            <person name="Doucet D."/>
            <person name="Wen F."/>
            <person name="Johnston J.S."/>
            <person name="Maaroufi H."/>
            <person name="Boyle B."/>
            <person name="Laroche J."/>
            <person name="Dewar K."/>
            <person name="Juretic N."/>
            <person name="Blackburn G."/>
            <person name="Nisole A."/>
            <person name="Brunet B."/>
            <person name="Brandao M."/>
            <person name="Lumley L."/>
            <person name="Duan J."/>
            <person name="Quan G."/>
            <person name="Lucarotti C.J."/>
            <person name="Roe A.D."/>
            <person name="Sperling F.A.H."/>
            <person name="Levesque R.C."/>
            <person name="Cusson M."/>
        </authorList>
    </citation>
    <scope>NUCLEOTIDE SEQUENCE [LARGE SCALE GENOMIC DNA]</scope>
    <source>
        <strain evidence="1">Glfc:IPQL:Cfum</strain>
    </source>
</reference>
<feature type="non-terminal residue" evidence="1">
    <location>
        <position position="1"/>
    </location>
</feature>
<accession>A0ACC0J7A8</accession>
<protein>
    <submittedName>
        <fullName evidence="1">Uncharacterized protein</fullName>
    </submittedName>
</protein>
<dbReference type="Proteomes" id="UP001064048">
    <property type="component" value="Chromosome 14"/>
</dbReference>
<gene>
    <name evidence="1" type="ORF">MSG28_008598</name>
</gene>
<evidence type="ECO:0000313" key="1">
    <source>
        <dbReference type="EMBL" id="KAI8419996.1"/>
    </source>
</evidence>
<sequence>VSFPTGTDFVILNAIPSLGGDASLRIQTKNISHEHFDFGALVKLVNGLKDKLNLTKSPESTCNYCSGSFRDIVLAYNGIHGYFSLLVCFFGTLANALNVVVLTRRDLAAAPINRLLKWLAVADVFVMMEYVPFAVYRYLIFHTASICLTLSLAVWRYVAIKYSDKSNILCTEGRCSMAILSSFLLPPILCIPTYMRYESQTLTLHLHVHLNQKLRQKYPTPQRQVEVVFADHQSIVEAVRVSDPGERIIVLAQHYVPRGGEVSACDHSRYFGDGWRIVAPRMLPARHAYSRSFESLNNSTSPISLRLGVSHKVYLQKLCWTVRRRGTQRCHKPPRAAEVEKPPPLVFQIAIGTLRCHKLRVLLTPRSRLLERHVGTAIRILLASSISLRQCFSHSSIGLALRLLNSPLFSI</sequence>
<dbReference type="EMBL" id="CM046114">
    <property type="protein sequence ID" value="KAI8419996.1"/>
    <property type="molecule type" value="Genomic_DNA"/>
</dbReference>
<organism evidence="1 2">
    <name type="scientific">Choristoneura fumiferana</name>
    <name type="common">Spruce budworm moth</name>
    <name type="synonym">Archips fumiferana</name>
    <dbReference type="NCBI Taxonomy" id="7141"/>
    <lineage>
        <taxon>Eukaryota</taxon>
        <taxon>Metazoa</taxon>
        <taxon>Ecdysozoa</taxon>
        <taxon>Arthropoda</taxon>
        <taxon>Hexapoda</taxon>
        <taxon>Insecta</taxon>
        <taxon>Pterygota</taxon>
        <taxon>Neoptera</taxon>
        <taxon>Endopterygota</taxon>
        <taxon>Lepidoptera</taxon>
        <taxon>Glossata</taxon>
        <taxon>Ditrysia</taxon>
        <taxon>Tortricoidea</taxon>
        <taxon>Tortricidae</taxon>
        <taxon>Tortricinae</taxon>
        <taxon>Choristoneura</taxon>
    </lineage>
</organism>
<proteinExistence type="predicted"/>
<evidence type="ECO:0000313" key="2">
    <source>
        <dbReference type="Proteomes" id="UP001064048"/>
    </source>
</evidence>
<name>A0ACC0J7A8_CHOFU</name>
<comment type="caution">
    <text evidence="1">The sequence shown here is derived from an EMBL/GenBank/DDBJ whole genome shotgun (WGS) entry which is preliminary data.</text>
</comment>
<keyword evidence="2" id="KW-1185">Reference proteome</keyword>